<sequence length="433" mass="46410">MTDTPLPLISRPAVGRHLTGSLVGKILAIVVLSALLVSRDADWVTHPTLWAEDGVIWFQNAYTKGLKVLVMPSAGYINLFPYAMALAARAMPLGWLPGWMMAGGFVAQVAPAVLLLLRGAPLVPSIWARWALAVFYLGVPNSYEIHLNLTNAQWHLMLLSFLMLVLPAPQGRVWRALQYGVLLVSGLTGPFCLFLAPVALWQRLGAAPEQRRHAFIQAAIVGSAASIQVLCLLTLGAGERQSLVLGASGTRLAQMLTTQVFLSGVLGTATVGALKQGALWQQPAMAWVIALAGLSIITLALVKGPSSFRKFCLAGLILLACALVSPAGAPVGDQWALLGMLGYGGRYFVIPILIFFTACLILACRAPGRFRIPACALLCVFMVGVWADWLYPTRSGTFAAYHQAVEAFENAPPGTQVSFPEASPGWNMVLTKR</sequence>
<feature type="transmembrane region" description="Helical" evidence="1">
    <location>
        <begin position="99"/>
        <end position="117"/>
    </location>
</feature>
<feature type="transmembrane region" description="Helical" evidence="1">
    <location>
        <begin position="311"/>
        <end position="332"/>
    </location>
</feature>
<accession>A0A560F6Q8</accession>
<keyword evidence="1" id="KW-0812">Transmembrane</keyword>
<feature type="transmembrane region" description="Helical" evidence="1">
    <location>
        <begin position="20"/>
        <end position="37"/>
    </location>
</feature>
<protein>
    <recommendedName>
        <fullName evidence="4">DUF2029 domain-containing protein</fullName>
    </recommendedName>
</protein>
<dbReference type="RefSeq" id="WP_145751189.1">
    <property type="nucleotide sequence ID" value="NZ_VITN01000011.1"/>
</dbReference>
<reference evidence="2 3" key="1">
    <citation type="submission" date="2019-06" db="EMBL/GenBank/DDBJ databases">
        <title>Genomic Encyclopedia of Type Strains, Phase IV (KMG-V): Genome sequencing to study the core and pangenomes of soil and plant-associated prokaryotes.</title>
        <authorList>
            <person name="Whitman W."/>
        </authorList>
    </citation>
    <scope>NUCLEOTIDE SEQUENCE [LARGE SCALE GENOMIC DNA]</scope>
    <source>
        <strain evidence="2 3">BR 11880</strain>
    </source>
</reference>
<feature type="transmembrane region" description="Helical" evidence="1">
    <location>
        <begin position="151"/>
        <end position="168"/>
    </location>
</feature>
<evidence type="ECO:0000313" key="2">
    <source>
        <dbReference type="EMBL" id="TWB17214.1"/>
    </source>
</evidence>
<dbReference type="EMBL" id="VITN01000011">
    <property type="protein sequence ID" value="TWB17214.1"/>
    <property type="molecule type" value="Genomic_DNA"/>
</dbReference>
<proteinExistence type="predicted"/>
<keyword evidence="1" id="KW-0472">Membrane</keyword>
<evidence type="ECO:0008006" key="4">
    <source>
        <dbReference type="Google" id="ProtNLM"/>
    </source>
</evidence>
<feature type="transmembrane region" description="Helical" evidence="1">
    <location>
        <begin position="284"/>
        <end position="302"/>
    </location>
</feature>
<comment type="caution">
    <text evidence="2">The sequence shown here is derived from an EMBL/GenBank/DDBJ whole genome shotgun (WGS) entry which is preliminary data.</text>
</comment>
<feature type="transmembrane region" description="Helical" evidence="1">
    <location>
        <begin position="256"/>
        <end position="278"/>
    </location>
</feature>
<gene>
    <name evidence="2" type="ORF">FBZ89_11165</name>
</gene>
<name>A0A560F6Q8_9PROT</name>
<feature type="transmembrane region" description="Helical" evidence="1">
    <location>
        <begin position="370"/>
        <end position="391"/>
    </location>
</feature>
<evidence type="ECO:0000313" key="3">
    <source>
        <dbReference type="Proteomes" id="UP000319859"/>
    </source>
</evidence>
<feature type="transmembrane region" description="Helical" evidence="1">
    <location>
        <begin position="180"/>
        <end position="202"/>
    </location>
</feature>
<feature type="transmembrane region" description="Helical" evidence="1">
    <location>
        <begin position="344"/>
        <end position="363"/>
    </location>
</feature>
<feature type="transmembrane region" description="Helical" evidence="1">
    <location>
        <begin position="214"/>
        <end position="235"/>
    </location>
</feature>
<dbReference type="Proteomes" id="UP000319859">
    <property type="component" value="Unassembled WGS sequence"/>
</dbReference>
<dbReference type="OrthoDB" id="7226040at2"/>
<evidence type="ECO:0000256" key="1">
    <source>
        <dbReference type="SAM" id="Phobius"/>
    </source>
</evidence>
<feature type="transmembrane region" description="Helical" evidence="1">
    <location>
        <begin position="68"/>
        <end position="87"/>
    </location>
</feature>
<dbReference type="AlphaFoldDB" id="A0A560F6Q8"/>
<keyword evidence="1" id="KW-1133">Transmembrane helix</keyword>
<organism evidence="2 3">
    <name type="scientific">Nitrospirillum amazonense</name>
    <dbReference type="NCBI Taxonomy" id="28077"/>
    <lineage>
        <taxon>Bacteria</taxon>
        <taxon>Pseudomonadati</taxon>
        <taxon>Pseudomonadota</taxon>
        <taxon>Alphaproteobacteria</taxon>
        <taxon>Rhodospirillales</taxon>
        <taxon>Azospirillaceae</taxon>
        <taxon>Nitrospirillum</taxon>
    </lineage>
</organism>